<organism evidence="4 5">
    <name type="scientific">Rhodonellum ikkaensis</name>
    <dbReference type="NCBI Taxonomy" id="336829"/>
    <lineage>
        <taxon>Bacteria</taxon>
        <taxon>Pseudomonadati</taxon>
        <taxon>Bacteroidota</taxon>
        <taxon>Cytophagia</taxon>
        <taxon>Cytophagales</taxon>
        <taxon>Cytophagaceae</taxon>
        <taxon>Rhodonellum</taxon>
    </lineage>
</organism>
<dbReference type="InterPro" id="IPR016035">
    <property type="entry name" value="Acyl_Trfase/lysoPLipase"/>
</dbReference>
<feature type="transmembrane region" description="Helical" evidence="2">
    <location>
        <begin position="21"/>
        <end position="50"/>
    </location>
</feature>
<dbReference type="InterPro" id="IPR002641">
    <property type="entry name" value="PNPLA_dom"/>
</dbReference>
<name>A0A1H3PHJ2_9BACT</name>
<feature type="domain" description="PNPLA" evidence="3">
    <location>
        <begin position="371"/>
        <end position="611"/>
    </location>
</feature>
<protein>
    <submittedName>
        <fullName evidence="4">Patatin-like phospholipase</fullName>
    </submittedName>
</protein>
<keyword evidence="5" id="KW-1185">Reference proteome</keyword>
<accession>A0A1H3PHJ2</accession>
<dbReference type="SUPFAM" id="SSF52151">
    <property type="entry name" value="FabD/lysophospholipase-like"/>
    <property type="match status" value="1"/>
</dbReference>
<evidence type="ECO:0000256" key="1">
    <source>
        <dbReference type="ARBA" id="ARBA00023098"/>
    </source>
</evidence>
<evidence type="ECO:0000256" key="2">
    <source>
        <dbReference type="SAM" id="Phobius"/>
    </source>
</evidence>
<keyword evidence="2" id="KW-1133">Transmembrane helix</keyword>
<keyword evidence="2" id="KW-0812">Transmembrane</keyword>
<feature type="transmembrane region" description="Helical" evidence="2">
    <location>
        <begin position="136"/>
        <end position="158"/>
    </location>
</feature>
<keyword evidence="1" id="KW-0443">Lipid metabolism</keyword>
<evidence type="ECO:0000259" key="3">
    <source>
        <dbReference type="Pfam" id="PF01734"/>
    </source>
</evidence>
<feature type="transmembrane region" description="Helical" evidence="2">
    <location>
        <begin position="260"/>
        <end position="284"/>
    </location>
</feature>
<dbReference type="Pfam" id="PF01734">
    <property type="entry name" value="Patatin"/>
    <property type="match status" value="1"/>
</dbReference>
<reference evidence="4 5" key="1">
    <citation type="submission" date="2016-10" db="EMBL/GenBank/DDBJ databases">
        <authorList>
            <person name="Varghese N."/>
            <person name="Submissions S."/>
        </authorList>
    </citation>
    <scope>NUCLEOTIDE SEQUENCE [LARGE SCALE GENOMIC DNA]</scope>
    <source>
        <strain evidence="4 5">DSM 17997</strain>
    </source>
</reference>
<dbReference type="Gene3D" id="3.40.1090.10">
    <property type="entry name" value="Cytosolic phospholipase A2 catalytic domain"/>
    <property type="match status" value="1"/>
</dbReference>
<feature type="transmembrane region" description="Helical" evidence="2">
    <location>
        <begin position="235"/>
        <end position="254"/>
    </location>
</feature>
<proteinExistence type="predicted"/>
<dbReference type="EMBL" id="FNQC01000004">
    <property type="protein sequence ID" value="SDZ00600.1"/>
    <property type="molecule type" value="Genomic_DNA"/>
</dbReference>
<sequence>MWFKIFYSFPVQLLLLHLRKDLLLILPWALLTLIVIQKFGTVLGIPYLMLDPEYLNSVSWKGFFLVGIGLGIFTMSFHMTTYILHGAKFKFLAVVPRPFIQYTINNFIIPLLFYVLYLYCFIDFQLDNAPESNWHVFQYFLGFAGGTLLTFSLIFLYFGITNKNFFVLFADSLEKQLRKTKIPRAHMLRQIKDSKKIQDKVENYLCYDFTVREVRKDLSRFQGQQLLRVFDQNHLNLFIIQTTLIGVILFLGFFRENTFLQIPAAASGILLFSVMTMLVGALVFWLREWSIPVVILGALVINFLSNSDLFNRPHTAFGLNYDTIPTTYNLNHLNELLHPDTVKKDREYTIQILDNWRKKFPENQKPKMVMLTTSGGGQRAALWTLKVLQKLEETTNGELFNHTQLITGASGGIIGAAFFRELYLLSKEDDSIDILDPIYLDQMSSDNLNPIIFTLLVNDLLIRNQYFEYNGRRYLKDRGYAFENQLNINTKGILEKPISAYLEPEYKSQIPMMLITPLIINDGRKLIISPQSMSYMGVSHLPEREGSEKSQSIDFQRFFYDQDALNLRFISALRMGATFPFFTPNIQLPSIPTMETMDAGLSDNFGIQDALRFMYVFEDWIKENTSGVTMISIRDSEKAKEIDPKLNPTIIQKIFTPLKNIYINWDKVQTINNETLYNYLRETLDFELNRVEFEYSTIPFLKQSKPVESSTDVSLKDYESQRASLNWRLTAKEKKTILDNINSSKNTISLQKIKEIKWLVPKE</sequence>
<feature type="transmembrane region" description="Helical" evidence="2">
    <location>
        <begin position="289"/>
        <end position="305"/>
    </location>
</feature>
<dbReference type="Proteomes" id="UP000199663">
    <property type="component" value="Unassembled WGS sequence"/>
</dbReference>
<feature type="transmembrane region" description="Helical" evidence="2">
    <location>
        <begin position="104"/>
        <end position="124"/>
    </location>
</feature>
<evidence type="ECO:0000313" key="4">
    <source>
        <dbReference type="EMBL" id="SDZ00600.1"/>
    </source>
</evidence>
<dbReference type="RefSeq" id="WP_019597932.1">
    <property type="nucleotide sequence ID" value="NZ_FNQC01000004.1"/>
</dbReference>
<keyword evidence="2" id="KW-0472">Membrane</keyword>
<feature type="transmembrane region" description="Helical" evidence="2">
    <location>
        <begin position="62"/>
        <end position="84"/>
    </location>
</feature>
<comment type="caution">
    <text evidence="4">The sequence shown here is derived from an EMBL/GenBank/DDBJ whole genome shotgun (WGS) entry which is preliminary data.</text>
</comment>
<evidence type="ECO:0000313" key="5">
    <source>
        <dbReference type="Proteomes" id="UP000199663"/>
    </source>
</evidence>
<gene>
    <name evidence="4" type="ORF">SAMN05444412_104272</name>
</gene>